<proteinExistence type="predicted"/>
<name>A0A068NM78_FIMGI</name>
<dbReference type="Proteomes" id="UP000027982">
    <property type="component" value="Chromosome"/>
</dbReference>
<dbReference type="OrthoDB" id="4516319at2"/>
<dbReference type="EMBL" id="CP007139">
    <property type="protein sequence ID" value="AIE84522.1"/>
    <property type="molecule type" value="Genomic_DNA"/>
</dbReference>
<keyword evidence="2" id="KW-1185">Reference proteome</keyword>
<dbReference type="SUPFAM" id="SSF56112">
    <property type="entry name" value="Protein kinase-like (PK-like)"/>
    <property type="match status" value="1"/>
</dbReference>
<dbReference type="eggNOG" id="COG0515">
    <property type="taxonomic scope" value="Bacteria"/>
</dbReference>
<dbReference type="InterPro" id="IPR011009">
    <property type="entry name" value="Kinase-like_dom_sf"/>
</dbReference>
<organism evidence="1 2">
    <name type="scientific">Fimbriimonas ginsengisoli Gsoil 348</name>
    <dbReference type="NCBI Taxonomy" id="661478"/>
    <lineage>
        <taxon>Bacteria</taxon>
        <taxon>Bacillati</taxon>
        <taxon>Armatimonadota</taxon>
        <taxon>Fimbriimonadia</taxon>
        <taxon>Fimbriimonadales</taxon>
        <taxon>Fimbriimonadaceae</taxon>
        <taxon>Fimbriimonas</taxon>
    </lineage>
</organism>
<protein>
    <recommendedName>
        <fullName evidence="3">Protein kinase domain-containing protein</fullName>
    </recommendedName>
</protein>
<dbReference type="STRING" id="661478.OP10G_1154"/>
<sequence length="365" mass="42167">MKNRIESRRRRYFDLSSQIAQMDSRKLAGLFESSGAIEGWGRNHVIDVGRSKVFVKRVPITGIERDNLFSTQNLYDLPTYYNYGIGSAGFGVSRELVAHIKTTNWVLNGDCEGFPLMYHYRIVPASGEKEVVDVERHKRYVEYWGGSANIGKYMLDRADADHELVLFIEYMPEVLRPWLGENPDRVGSMLEDLFGTIAFLRKNGVIHFDAHFHNILTDGDRTYLTDFGLVLDRGFDLTEEELRFFKQHSHYDYGLVLSCIAFILRDKFDSLPENVRHEILAKYGLGPNTDQGEIMSTLIDHTDDLPFEPLSLDKRYCACLNRHRKTIQTMHRFYSTLRANPNKDTKFPQRRLLRHLLESGVVGSS</sequence>
<dbReference type="Gene3D" id="1.10.510.10">
    <property type="entry name" value="Transferase(Phosphotransferase) domain 1"/>
    <property type="match status" value="1"/>
</dbReference>
<dbReference type="HOGENOM" id="CLU_067814_0_0_0"/>
<evidence type="ECO:0000313" key="2">
    <source>
        <dbReference type="Proteomes" id="UP000027982"/>
    </source>
</evidence>
<dbReference type="KEGG" id="fgi:OP10G_1154"/>
<dbReference type="RefSeq" id="WP_025226848.1">
    <property type="nucleotide sequence ID" value="NZ_CP007139.1"/>
</dbReference>
<gene>
    <name evidence="1" type="ORF">OP10G_1154</name>
</gene>
<accession>A0A068NM78</accession>
<dbReference type="AlphaFoldDB" id="A0A068NM78"/>
<evidence type="ECO:0008006" key="3">
    <source>
        <dbReference type="Google" id="ProtNLM"/>
    </source>
</evidence>
<evidence type="ECO:0000313" key="1">
    <source>
        <dbReference type="EMBL" id="AIE84522.1"/>
    </source>
</evidence>
<reference evidence="1 2" key="1">
    <citation type="journal article" date="2014" name="PLoS ONE">
        <title>The first complete genome sequence of the class fimbriimonadia in the phylum armatimonadetes.</title>
        <authorList>
            <person name="Hu Z.Y."/>
            <person name="Wang Y.Z."/>
            <person name="Im W.T."/>
            <person name="Wang S.Y."/>
            <person name="Zhao G.P."/>
            <person name="Zheng H.J."/>
            <person name="Quan Z.X."/>
        </authorList>
    </citation>
    <scope>NUCLEOTIDE SEQUENCE [LARGE SCALE GENOMIC DNA]</scope>
    <source>
        <strain evidence="1">Gsoil 348</strain>
    </source>
</reference>